<accession>A0A4P9WYF5</accession>
<evidence type="ECO:0000313" key="2">
    <source>
        <dbReference type="EMBL" id="RKO97308.1"/>
    </source>
</evidence>
<name>A0A4P9WYF5_9FUNG</name>
<proteinExistence type="predicted"/>
<sequence>MDPRRVLPQHVLARGRRGVPPAAAAAAAARAGGVHVRADHGTPGIAAGRGGVRTGTGDAAVPDRRVVRPVAAGETRTDGALVFEADFQAALQASARPPPADTTRGALHGTGHRQNEPDVQDSIRQRFADVLATLPPTTATLSSAQLEHAGLTQDDAQTLVADGFLILVNDGVYGITIRGGGRYWSHLDKGCEEVTRVLRRRVKISGIAEAVSSTIP</sequence>
<dbReference type="Proteomes" id="UP000268535">
    <property type="component" value="Unassembled WGS sequence"/>
</dbReference>
<dbReference type="EMBL" id="ML009319">
    <property type="protein sequence ID" value="RKO97308.1"/>
    <property type="molecule type" value="Genomic_DNA"/>
</dbReference>
<protein>
    <submittedName>
        <fullName evidence="2">Uncharacterized protein</fullName>
    </submittedName>
</protein>
<organism evidence="2 3">
    <name type="scientific">Caulochytrium protostelioides</name>
    <dbReference type="NCBI Taxonomy" id="1555241"/>
    <lineage>
        <taxon>Eukaryota</taxon>
        <taxon>Fungi</taxon>
        <taxon>Fungi incertae sedis</taxon>
        <taxon>Chytridiomycota</taxon>
        <taxon>Chytridiomycota incertae sedis</taxon>
        <taxon>Chytridiomycetes</taxon>
        <taxon>Caulochytriales</taxon>
        <taxon>Caulochytriaceae</taxon>
        <taxon>Caulochytrium</taxon>
    </lineage>
</organism>
<gene>
    <name evidence="2" type="ORF">CAUPRSCDRAFT_11013</name>
</gene>
<feature type="region of interest" description="Disordered" evidence="1">
    <location>
        <begin position="92"/>
        <end position="119"/>
    </location>
</feature>
<reference evidence="3" key="1">
    <citation type="journal article" date="2018" name="Nat. Microbiol.">
        <title>Leveraging single-cell genomics to expand the fungal tree of life.</title>
        <authorList>
            <person name="Ahrendt S.R."/>
            <person name="Quandt C.A."/>
            <person name="Ciobanu D."/>
            <person name="Clum A."/>
            <person name="Salamov A."/>
            <person name="Andreopoulos B."/>
            <person name="Cheng J.F."/>
            <person name="Woyke T."/>
            <person name="Pelin A."/>
            <person name="Henrissat B."/>
            <person name="Reynolds N.K."/>
            <person name="Benny G.L."/>
            <person name="Smith M.E."/>
            <person name="James T.Y."/>
            <person name="Grigoriev I.V."/>
        </authorList>
    </citation>
    <scope>NUCLEOTIDE SEQUENCE [LARGE SCALE GENOMIC DNA]</scope>
    <source>
        <strain evidence="3">ATCC 52028</strain>
    </source>
</reference>
<evidence type="ECO:0000313" key="3">
    <source>
        <dbReference type="Proteomes" id="UP000268535"/>
    </source>
</evidence>
<dbReference type="AlphaFoldDB" id="A0A4P9WYF5"/>
<evidence type="ECO:0000256" key="1">
    <source>
        <dbReference type="SAM" id="MobiDB-lite"/>
    </source>
</evidence>